<protein>
    <submittedName>
        <fullName evidence="1">Uncharacterized protein</fullName>
    </submittedName>
</protein>
<reference evidence="1" key="1">
    <citation type="submission" date="2022-03" db="EMBL/GenBank/DDBJ databases">
        <authorList>
            <person name="Sayadi A."/>
        </authorList>
    </citation>
    <scope>NUCLEOTIDE SEQUENCE</scope>
</reference>
<proteinExistence type="predicted"/>
<gene>
    <name evidence="1" type="ORF">ACAOBT_LOCUS6693</name>
</gene>
<name>A0A9P0K2N0_ACAOB</name>
<evidence type="ECO:0000313" key="2">
    <source>
        <dbReference type="Proteomes" id="UP001152888"/>
    </source>
</evidence>
<comment type="caution">
    <text evidence="1">The sequence shown here is derived from an EMBL/GenBank/DDBJ whole genome shotgun (WGS) entry which is preliminary data.</text>
</comment>
<dbReference type="Proteomes" id="UP001152888">
    <property type="component" value="Unassembled WGS sequence"/>
</dbReference>
<evidence type="ECO:0000313" key="1">
    <source>
        <dbReference type="EMBL" id="CAH1966170.1"/>
    </source>
</evidence>
<sequence>MTYCRVSFEFRLYCYLTGYGRNRQAS</sequence>
<dbReference type="EMBL" id="CAKOFQ010006731">
    <property type="protein sequence ID" value="CAH1966170.1"/>
    <property type="molecule type" value="Genomic_DNA"/>
</dbReference>
<accession>A0A9P0K2N0</accession>
<keyword evidence="2" id="KW-1185">Reference proteome</keyword>
<dbReference type="AlphaFoldDB" id="A0A9P0K2N0"/>
<organism evidence="1 2">
    <name type="scientific">Acanthoscelides obtectus</name>
    <name type="common">Bean weevil</name>
    <name type="synonym">Bruchus obtectus</name>
    <dbReference type="NCBI Taxonomy" id="200917"/>
    <lineage>
        <taxon>Eukaryota</taxon>
        <taxon>Metazoa</taxon>
        <taxon>Ecdysozoa</taxon>
        <taxon>Arthropoda</taxon>
        <taxon>Hexapoda</taxon>
        <taxon>Insecta</taxon>
        <taxon>Pterygota</taxon>
        <taxon>Neoptera</taxon>
        <taxon>Endopterygota</taxon>
        <taxon>Coleoptera</taxon>
        <taxon>Polyphaga</taxon>
        <taxon>Cucujiformia</taxon>
        <taxon>Chrysomeloidea</taxon>
        <taxon>Chrysomelidae</taxon>
        <taxon>Bruchinae</taxon>
        <taxon>Bruchini</taxon>
        <taxon>Acanthoscelides</taxon>
    </lineage>
</organism>